<keyword evidence="1" id="KW-0805">Transcription regulation</keyword>
<dbReference type="InterPro" id="IPR036388">
    <property type="entry name" value="WH-like_DNA-bd_sf"/>
</dbReference>
<dbReference type="Proteomes" id="UP001597302">
    <property type="component" value="Unassembled WGS sequence"/>
</dbReference>
<evidence type="ECO:0000313" key="6">
    <source>
        <dbReference type="Proteomes" id="UP001597302"/>
    </source>
</evidence>
<name>A0ABW4DXQ7_9RHOB</name>
<evidence type="ECO:0000313" key="5">
    <source>
        <dbReference type="EMBL" id="MFD1482522.1"/>
    </source>
</evidence>
<dbReference type="PROSITE" id="PS51118">
    <property type="entry name" value="HTH_HXLR"/>
    <property type="match status" value="1"/>
</dbReference>
<evidence type="ECO:0000256" key="1">
    <source>
        <dbReference type="ARBA" id="ARBA00023015"/>
    </source>
</evidence>
<evidence type="ECO:0000256" key="2">
    <source>
        <dbReference type="ARBA" id="ARBA00023125"/>
    </source>
</evidence>
<dbReference type="Gene3D" id="1.10.10.10">
    <property type="entry name" value="Winged helix-like DNA-binding domain superfamily/Winged helix DNA-binding domain"/>
    <property type="match status" value="1"/>
</dbReference>
<dbReference type="RefSeq" id="WP_207392271.1">
    <property type="nucleotide sequence ID" value="NZ_CBCSAJ010000018.1"/>
</dbReference>
<sequence length="131" mass="14538">MPDSLTDHLRRGDLMAVNCPSRPVMRAITSQWGVLILMALRDGTHRFSALRRKVGGVSERMLAETLRRLEGHGLVTRVAYPVVPPQTEYSLTPLGQEAAAHVAALADWVEVTLPRLQPQPQPQPQSAELRE</sequence>
<evidence type="ECO:0000259" key="4">
    <source>
        <dbReference type="PROSITE" id="PS51118"/>
    </source>
</evidence>
<feature type="domain" description="HTH hxlR-type" evidence="4">
    <location>
        <begin position="19"/>
        <end position="117"/>
    </location>
</feature>
<evidence type="ECO:0000256" key="3">
    <source>
        <dbReference type="ARBA" id="ARBA00023163"/>
    </source>
</evidence>
<dbReference type="Pfam" id="PF01638">
    <property type="entry name" value="HxlR"/>
    <property type="match status" value="1"/>
</dbReference>
<proteinExistence type="predicted"/>
<dbReference type="EMBL" id="JBHTOQ010000028">
    <property type="protein sequence ID" value="MFD1482522.1"/>
    <property type="molecule type" value="Genomic_DNA"/>
</dbReference>
<gene>
    <name evidence="5" type="ORF">ACFQ5P_14590</name>
</gene>
<reference evidence="6" key="1">
    <citation type="journal article" date="2019" name="Int. J. Syst. Evol. Microbiol.">
        <title>The Global Catalogue of Microorganisms (GCM) 10K type strain sequencing project: providing services to taxonomists for standard genome sequencing and annotation.</title>
        <authorList>
            <consortium name="The Broad Institute Genomics Platform"/>
            <consortium name="The Broad Institute Genome Sequencing Center for Infectious Disease"/>
            <person name="Wu L."/>
            <person name="Ma J."/>
        </authorList>
    </citation>
    <scope>NUCLEOTIDE SEQUENCE [LARGE SCALE GENOMIC DNA]</scope>
    <source>
        <strain evidence="6">CCM 8875</strain>
    </source>
</reference>
<keyword evidence="3" id="KW-0804">Transcription</keyword>
<dbReference type="PANTHER" id="PTHR33204">
    <property type="entry name" value="TRANSCRIPTIONAL REGULATOR, MARR FAMILY"/>
    <property type="match status" value="1"/>
</dbReference>
<dbReference type="InterPro" id="IPR036390">
    <property type="entry name" value="WH_DNA-bd_sf"/>
</dbReference>
<comment type="caution">
    <text evidence="5">The sequence shown here is derived from an EMBL/GenBank/DDBJ whole genome shotgun (WGS) entry which is preliminary data.</text>
</comment>
<protein>
    <submittedName>
        <fullName evidence="5">Winged helix-turn-helix transcriptional regulator</fullName>
    </submittedName>
</protein>
<organism evidence="5 6">
    <name type="scientific">Paracoccus nototheniae</name>
    <dbReference type="NCBI Taxonomy" id="2489002"/>
    <lineage>
        <taxon>Bacteria</taxon>
        <taxon>Pseudomonadati</taxon>
        <taxon>Pseudomonadota</taxon>
        <taxon>Alphaproteobacteria</taxon>
        <taxon>Rhodobacterales</taxon>
        <taxon>Paracoccaceae</taxon>
        <taxon>Paracoccus</taxon>
    </lineage>
</organism>
<accession>A0ABW4DXQ7</accession>
<keyword evidence="6" id="KW-1185">Reference proteome</keyword>
<dbReference type="SUPFAM" id="SSF46785">
    <property type="entry name" value="Winged helix' DNA-binding domain"/>
    <property type="match status" value="1"/>
</dbReference>
<dbReference type="InterPro" id="IPR002577">
    <property type="entry name" value="HTH_HxlR"/>
</dbReference>
<keyword evidence="2" id="KW-0238">DNA-binding</keyword>
<dbReference type="PANTHER" id="PTHR33204:SF37">
    <property type="entry name" value="HTH-TYPE TRANSCRIPTIONAL REGULATOR YODB"/>
    <property type="match status" value="1"/>
</dbReference>